<accession>A0A3D8SIH1</accession>
<evidence type="ECO:0008006" key="4">
    <source>
        <dbReference type="Google" id="ProtNLM"/>
    </source>
</evidence>
<comment type="caution">
    <text evidence="2">The sequence shown here is derived from an EMBL/GenBank/DDBJ whole genome shotgun (WGS) entry which is preliminary data.</text>
</comment>
<dbReference type="RefSeq" id="XP_026605610.1">
    <property type="nucleotide sequence ID" value="XM_026744744.1"/>
</dbReference>
<dbReference type="GeneID" id="38113098"/>
<dbReference type="EMBL" id="PVWQ01000003">
    <property type="protein sequence ID" value="RDW86086.1"/>
    <property type="molecule type" value="Genomic_DNA"/>
</dbReference>
<organism evidence="2 3">
    <name type="scientific">Aspergillus mulundensis</name>
    <dbReference type="NCBI Taxonomy" id="1810919"/>
    <lineage>
        <taxon>Eukaryota</taxon>
        <taxon>Fungi</taxon>
        <taxon>Dikarya</taxon>
        <taxon>Ascomycota</taxon>
        <taxon>Pezizomycotina</taxon>
        <taxon>Eurotiomycetes</taxon>
        <taxon>Eurotiomycetidae</taxon>
        <taxon>Eurotiales</taxon>
        <taxon>Aspergillaceae</taxon>
        <taxon>Aspergillus</taxon>
        <taxon>Aspergillus subgen. Nidulantes</taxon>
    </lineage>
</organism>
<keyword evidence="1" id="KW-0732">Signal</keyword>
<dbReference type="Proteomes" id="UP000256690">
    <property type="component" value="Unassembled WGS sequence"/>
</dbReference>
<proteinExistence type="predicted"/>
<gene>
    <name evidence="2" type="ORF">DSM5745_02728</name>
</gene>
<dbReference type="AlphaFoldDB" id="A0A3D8SIH1"/>
<dbReference type="PANTHER" id="PTHR35605">
    <property type="entry name" value="ECP2 EFFECTOR PROTEIN DOMAIN-CONTAINING PROTEIN-RELATED"/>
    <property type="match status" value="1"/>
</dbReference>
<evidence type="ECO:0000313" key="2">
    <source>
        <dbReference type="EMBL" id="RDW86086.1"/>
    </source>
</evidence>
<feature type="signal peptide" evidence="1">
    <location>
        <begin position="1"/>
        <end position="20"/>
    </location>
</feature>
<evidence type="ECO:0000256" key="1">
    <source>
        <dbReference type="SAM" id="SignalP"/>
    </source>
</evidence>
<evidence type="ECO:0000313" key="3">
    <source>
        <dbReference type="Proteomes" id="UP000256690"/>
    </source>
</evidence>
<sequence length="141" mass="15714">MRFVIQFLAIFVALIAMVHGHTINCAGRAIAADALEYRAAIMHLRFIEEHGGLSGPGGHLPPSEGLEPNTCENLYCSRDTNVRWCNDDPKYHKIMEYQHFREGAIAIYDACMTSYKGRDVSGGVISHPDNWSMIVQKDTGC</sequence>
<dbReference type="OrthoDB" id="4469944at2759"/>
<dbReference type="PANTHER" id="PTHR35605:SF1">
    <property type="entry name" value="ECP2 EFFECTOR PROTEIN DOMAIN-CONTAINING PROTEIN-RELATED"/>
    <property type="match status" value="1"/>
</dbReference>
<keyword evidence="3" id="KW-1185">Reference proteome</keyword>
<reference evidence="2 3" key="1">
    <citation type="journal article" date="2018" name="IMA Fungus">
        <title>IMA Genome-F 9: Draft genome sequence of Annulohypoxylon stygium, Aspergillus mulundensis, Berkeleyomyces basicola (syn. Thielaviopsis basicola), Ceratocystis smalleyi, two Cercospora beticola strains, Coleophoma cylindrospora, Fusarium fracticaudum, Phialophora cf. hyalina, and Morchella septimelata.</title>
        <authorList>
            <person name="Wingfield B.D."/>
            <person name="Bills G.F."/>
            <person name="Dong Y."/>
            <person name="Huang W."/>
            <person name="Nel W.J."/>
            <person name="Swalarsk-Parry B.S."/>
            <person name="Vaghefi N."/>
            <person name="Wilken P.M."/>
            <person name="An Z."/>
            <person name="de Beer Z.W."/>
            <person name="De Vos L."/>
            <person name="Chen L."/>
            <person name="Duong T.A."/>
            <person name="Gao Y."/>
            <person name="Hammerbacher A."/>
            <person name="Kikkert J.R."/>
            <person name="Li Y."/>
            <person name="Li H."/>
            <person name="Li K."/>
            <person name="Li Q."/>
            <person name="Liu X."/>
            <person name="Ma X."/>
            <person name="Naidoo K."/>
            <person name="Pethybridge S.J."/>
            <person name="Sun J."/>
            <person name="Steenkamp E.T."/>
            <person name="van der Nest M.A."/>
            <person name="van Wyk S."/>
            <person name="Wingfield M.J."/>
            <person name="Xiong C."/>
            <person name="Yue Q."/>
            <person name="Zhang X."/>
        </authorList>
    </citation>
    <scope>NUCLEOTIDE SEQUENCE [LARGE SCALE GENOMIC DNA]</scope>
    <source>
        <strain evidence="2 3">DSM 5745</strain>
    </source>
</reference>
<name>A0A3D8SIH1_9EURO</name>
<protein>
    <recommendedName>
        <fullName evidence="4">Secreted protein</fullName>
    </recommendedName>
</protein>
<feature type="chain" id="PRO_5017758282" description="Secreted protein" evidence="1">
    <location>
        <begin position="21"/>
        <end position="141"/>
    </location>
</feature>